<evidence type="ECO:0000256" key="1">
    <source>
        <dbReference type="ARBA" id="ARBA00004141"/>
    </source>
</evidence>
<evidence type="ECO:0000256" key="6">
    <source>
        <dbReference type="SAM" id="Phobius"/>
    </source>
</evidence>
<dbReference type="Pfam" id="PF07690">
    <property type="entry name" value="MFS_1"/>
    <property type="match status" value="1"/>
</dbReference>
<feature type="transmembrane region" description="Helical" evidence="6">
    <location>
        <begin position="220"/>
        <end position="242"/>
    </location>
</feature>
<dbReference type="Proteomes" id="UP000016931">
    <property type="component" value="Unassembled WGS sequence"/>
</dbReference>
<dbReference type="GeneID" id="27898248"/>
<dbReference type="SUPFAM" id="SSF103473">
    <property type="entry name" value="MFS general substrate transporter"/>
    <property type="match status" value="1"/>
</dbReference>
<feature type="domain" description="Major facilitator superfamily (MFS) profile" evidence="7">
    <location>
        <begin position="92"/>
        <end position="517"/>
    </location>
</feature>
<feature type="transmembrane region" description="Helical" evidence="6">
    <location>
        <begin position="354"/>
        <end position="376"/>
    </location>
</feature>
<feature type="transmembrane region" description="Helical" evidence="6">
    <location>
        <begin position="428"/>
        <end position="449"/>
    </location>
</feature>
<feature type="transmembrane region" description="Helical" evidence="6">
    <location>
        <begin position="189"/>
        <end position="208"/>
    </location>
</feature>
<evidence type="ECO:0000259" key="7">
    <source>
        <dbReference type="PROSITE" id="PS50850"/>
    </source>
</evidence>
<feature type="compositionally biased region" description="Basic and acidic residues" evidence="5">
    <location>
        <begin position="35"/>
        <end position="55"/>
    </location>
</feature>
<evidence type="ECO:0000313" key="9">
    <source>
        <dbReference type="Proteomes" id="UP000016931"/>
    </source>
</evidence>
<feature type="compositionally biased region" description="Low complexity" evidence="5">
    <location>
        <begin position="18"/>
        <end position="33"/>
    </location>
</feature>
<dbReference type="EMBL" id="KB456261">
    <property type="protein sequence ID" value="EMF15694.1"/>
    <property type="molecule type" value="Genomic_DNA"/>
</dbReference>
<dbReference type="RefSeq" id="XP_016763815.1">
    <property type="nucleotide sequence ID" value="XM_016901111.1"/>
</dbReference>
<feature type="transmembrane region" description="Helical" evidence="6">
    <location>
        <begin position="133"/>
        <end position="153"/>
    </location>
</feature>
<feature type="transmembrane region" description="Helical" evidence="6">
    <location>
        <begin position="314"/>
        <end position="334"/>
    </location>
</feature>
<evidence type="ECO:0000256" key="2">
    <source>
        <dbReference type="ARBA" id="ARBA00022692"/>
    </source>
</evidence>
<dbReference type="Gene3D" id="1.20.1250.20">
    <property type="entry name" value="MFS general substrate transporter like domains"/>
    <property type="match status" value="1"/>
</dbReference>
<dbReference type="InterPro" id="IPR011701">
    <property type="entry name" value="MFS"/>
</dbReference>
<sequence>MAPSPHESGSERTITTPSVSSSSSSKSLDGLSSEQAKKDGDSEHTHLPQPEKDVETAAAASSVHSPSCIVGWSGQGDQQNPQNFTVVQKVSISLVISLMNLTVSLAVSVFSAMLEVVAAEFKQDRPEKMESTLTAYILGLAFGPVLFGPASEYYGRKRPLILGVGGFVLFCTFTTYVSNVQALLLCRFLAAACGSAAYVIPPGIFVDLYGPVGRAVGYQIFATAAFIGGSLGPAVAACMIYHGINWRWTLYLVNGITFPLIVAMLFLPETLGPCILQTKARQLRLTTGDWSLHTRQEESAVNFSKYLAKPWKMLVQEPVLIVVTTAFTIDYAVFSETYSWVPFAFSMRGWKPLYAYSALLLTIPGFILGCAIVVIDTKTRFQRHFKKALITAPESRLPPLVAGMALLSIGLLTFAWTCARHIPWQIQGFSEVLFGCGMYLVWVTATVYIQDLYVSHSNSALAACSFVRYTIGAAAPMLSSLLRRKLGLPWAVSALGITCAVLVPAHMLLYFFGRKVRAWSKFALHDTYSADADEPRL</sequence>
<protein>
    <submittedName>
        <fullName evidence="8">MFS general substrate transporter</fullName>
    </submittedName>
</protein>
<accession>M3DD01</accession>
<dbReference type="PANTHER" id="PTHR23502">
    <property type="entry name" value="MAJOR FACILITATOR SUPERFAMILY"/>
    <property type="match status" value="1"/>
</dbReference>
<evidence type="ECO:0000256" key="3">
    <source>
        <dbReference type="ARBA" id="ARBA00022989"/>
    </source>
</evidence>
<keyword evidence="4 6" id="KW-0472">Membrane</keyword>
<organism evidence="8 9">
    <name type="scientific">Sphaerulina musiva (strain SO2202)</name>
    <name type="common">Poplar stem canker fungus</name>
    <name type="synonym">Septoria musiva</name>
    <dbReference type="NCBI Taxonomy" id="692275"/>
    <lineage>
        <taxon>Eukaryota</taxon>
        <taxon>Fungi</taxon>
        <taxon>Dikarya</taxon>
        <taxon>Ascomycota</taxon>
        <taxon>Pezizomycotina</taxon>
        <taxon>Dothideomycetes</taxon>
        <taxon>Dothideomycetidae</taxon>
        <taxon>Mycosphaerellales</taxon>
        <taxon>Mycosphaerellaceae</taxon>
        <taxon>Sphaerulina</taxon>
    </lineage>
</organism>
<dbReference type="PANTHER" id="PTHR23502:SF156">
    <property type="entry name" value="TRANSPORTER, PUTATIVE (AFU_ORTHOLOGUE AFUA_5G00420)-RELATED"/>
    <property type="match status" value="1"/>
</dbReference>
<dbReference type="GO" id="GO:0005886">
    <property type="term" value="C:plasma membrane"/>
    <property type="evidence" value="ECO:0007669"/>
    <property type="project" value="TreeGrafter"/>
</dbReference>
<keyword evidence="2 6" id="KW-0812">Transmembrane</keyword>
<dbReference type="InterPro" id="IPR036259">
    <property type="entry name" value="MFS_trans_sf"/>
</dbReference>
<dbReference type="HOGENOM" id="CLU_008455_11_4_1"/>
<reference evidence="8 9" key="1">
    <citation type="journal article" date="2012" name="PLoS Pathog.">
        <title>Diverse lifestyles and strategies of plant pathogenesis encoded in the genomes of eighteen Dothideomycetes fungi.</title>
        <authorList>
            <person name="Ohm R.A."/>
            <person name="Feau N."/>
            <person name="Henrissat B."/>
            <person name="Schoch C.L."/>
            <person name="Horwitz B.A."/>
            <person name="Barry K.W."/>
            <person name="Condon B.J."/>
            <person name="Copeland A.C."/>
            <person name="Dhillon B."/>
            <person name="Glaser F."/>
            <person name="Hesse C.N."/>
            <person name="Kosti I."/>
            <person name="LaButti K."/>
            <person name="Lindquist E.A."/>
            <person name="Lucas S."/>
            <person name="Salamov A.A."/>
            <person name="Bradshaw R.E."/>
            <person name="Ciuffetti L."/>
            <person name="Hamelin R.C."/>
            <person name="Kema G.H.J."/>
            <person name="Lawrence C."/>
            <person name="Scott J.A."/>
            <person name="Spatafora J.W."/>
            <person name="Turgeon B.G."/>
            <person name="de Wit P.J.G.M."/>
            <person name="Zhong S."/>
            <person name="Goodwin S.B."/>
            <person name="Grigoriev I.V."/>
        </authorList>
    </citation>
    <scope>NUCLEOTIDE SEQUENCE [LARGE SCALE GENOMIC DNA]</scope>
    <source>
        <strain evidence="8 9">SO2202</strain>
    </source>
</reference>
<feature type="transmembrane region" description="Helical" evidence="6">
    <location>
        <begin position="488"/>
        <end position="512"/>
    </location>
</feature>
<dbReference type="eggNOG" id="KOG0255">
    <property type="taxonomic scope" value="Eukaryota"/>
</dbReference>
<dbReference type="STRING" id="692275.M3DD01"/>
<comment type="subcellular location">
    <subcellularLocation>
        <location evidence="1">Membrane</location>
        <topology evidence="1">Multi-pass membrane protein</topology>
    </subcellularLocation>
</comment>
<keyword evidence="3 6" id="KW-1133">Transmembrane helix</keyword>
<feature type="transmembrane region" description="Helical" evidence="6">
    <location>
        <begin position="92"/>
        <end position="113"/>
    </location>
</feature>
<proteinExistence type="predicted"/>
<dbReference type="AlphaFoldDB" id="M3DD01"/>
<gene>
    <name evidence="8" type="ORF">SEPMUDRAFT_114772</name>
</gene>
<evidence type="ECO:0000256" key="4">
    <source>
        <dbReference type="ARBA" id="ARBA00023136"/>
    </source>
</evidence>
<dbReference type="InterPro" id="IPR020846">
    <property type="entry name" value="MFS_dom"/>
</dbReference>
<feature type="region of interest" description="Disordered" evidence="5">
    <location>
        <begin position="1"/>
        <end position="59"/>
    </location>
</feature>
<name>M3DD01_SPHMS</name>
<evidence type="ECO:0000256" key="5">
    <source>
        <dbReference type="SAM" id="MobiDB-lite"/>
    </source>
</evidence>
<dbReference type="PROSITE" id="PS50850">
    <property type="entry name" value="MFS"/>
    <property type="match status" value="1"/>
</dbReference>
<feature type="transmembrane region" description="Helical" evidence="6">
    <location>
        <begin position="248"/>
        <end position="267"/>
    </location>
</feature>
<feature type="transmembrane region" description="Helical" evidence="6">
    <location>
        <begin position="397"/>
        <end position="416"/>
    </location>
</feature>
<evidence type="ECO:0000313" key="8">
    <source>
        <dbReference type="EMBL" id="EMF15694.1"/>
    </source>
</evidence>
<keyword evidence="9" id="KW-1185">Reference proteome</keyword>
<dbReference type="GO" id="GO:0022857">
    <property type="term" value="F:transmembrane transporter activity"/>
    <property type="evidence" value="ECO:0007669"/>
    <property type="project" value="InterPro"/>
</dbReference>
<dbReference type="OrthoDB" id="419616at2759"/>
<feature type="transmembrane region" description="Helical" evidence="6">
    <location>
        <begin position="160"/>
        <end position="177"/>
    </location>
</feature>